<evidence type="ECO:0000313" key="3">
    <source>
        <dbReference type="Proteomes" id="UP000478052"/>
    </source>
</evidence>
<dbReference type="InterPro" id="IPR052958">
    <property type="entry name" value="IFN-induced_PKR_regulator"/>
</dbReference>
<dbReference type="AlphaFoldDB" id="A0A6G0Y0Z2"/>
<evidence type="ECO:0000259" key="1">
    <source>
        <dbReference type="Pfam" id="PF05699"/>
    </source>
</evidence>
<dbReference type="EMBL" id="VUJU01007006">
    <property type="protein sequence ID" value="KAF0746969.1"/>
    <property type="molecule type" value="Genomic_DNA"/>
</dbReference>
<dbReference type="OrthoDB" id="6604330at2759"/>
<evidence type="ECO:0000313" key="2">
    <source>
        <dbReference type="EMBL" id="KAF0746969.1"/>
    </source>
</evidence>
<dbReference type="InterPro" id="IPR008906">
    <property type="entry name" value="HATC_C_dom"/>
</dbReference>
<dbReference type="GO" id="GO:0046983">
    <property type="term" value="F:protein dimerization activity"/>
    <property type="evidence" value="ECO:0007669"/>
    <property type="project" value="InterPro"/>
</dbReference>
<feature type="domain" description="HAT C-terminal dimerisation" evidence="1">
    <location>
        <begin position="2"/>
        <end position="54"/>
    </location>
</feature>
<organism evidence="2 3">
    <name type="scientific">Aphis craccivora</name>
    <name type="common">Cowpea aphid</name>
    <dbReference type="NCBI Taxonomy" id="307492"/>
    <lineage>
        <taxon>Eukaryota</taxon>
        <taxon>Metazoa</taxon>
        <taxon>Ecdysozoa</taxon>
        <taxon>Arthropoda</taxon>
        <taxon>Hexapoda</taxon>
        <taxon>Insecta</taxon>
        <taxon>Pterygota</taxon>
        <taxon>Neoptera</taxon>
        <taxon>Paraneoptera</taxon>
        <taxon>Hemiptera</taxon>
        <taxon>Sternorrhyncha</taxon>
        <taxon>Aphidomorpha</taxon>
        <taxon>Aphidoidea</taxon>
        <taxon>Aphididae</taxon>
        <taxon>Aphidini</taxon>
        <taxon>Aphis</taxon>
        <taxon>Aphis</taxon>
    </lineage>
</organism>
<name>A0A6G0Y0Z2_APHCR</name>
<proteinExistence type="predicted"/>
<dbReference type="Proteomes" id="UP000478052">
    <property type="component" value="Unassembled WGS sequence"/>
</dbReference>
<keyword evidence="3" id="KW-1185">Reference proteome</keyword>
<sequence length="69" mass="7903">MPNVKKLLPLFATLPVTSATPERTFSVLKRLKTYLRATMTEERLNDLALANINKDDVDFEDIEKIVQLL</sequence>
<dbReference type="PANTHER" id="PTHR46289:SF14">
    <property type="entry name" value="DUF4371 DOMAIN-CONTAINING PROTEIN"/>
    <property type="match status" value="1"/>
</dbReference>
<comment type="caution">
    <text evidence="2">The sequence shown here is derived from an EMBL/GenBank/DDBJ whole genome shotgun (WGS) entry which is preliminary data.</text>
</comment>
<reference evidence="2 3" key="1">
    <citation type="submission" date="2019-08" db="EMBL/GenBank/DDBJ databases">
        <title>Whole genome of Aphis craccivora.</title>
        <authorList>
            <person name="Voronova N.V."/>
            <person name="Shulinski R.S."/>
            <person name="Bandarenka Y.V."/>
            <person name="Zhorov D.G."/>
            <person name="Warner D."/>
        </authorList>
    </citation>
    <scope>NUCLEOTIDE SEQUENCE [LARGE SCALE GENOMIC DNA]</scope>
    <source>
        <strain evidence="2">180601</strain>
        <tissue evidence="2">Whole Body</tissue>
    </source>
</reference>
<dbReference type="InterPro" id="IPR012337">
    <property type="entry name" value="RNaseH-like_sf"/>
</dbReference>
<gene>
    <name evidence="2" type="ORF">FWK35_00025347</name>
</gene>
<accession>A0A6G0Y0Z2</accession>
<dbReference type="SUPFAM" id="SSF53098">
    <property type="entry name" value="Ribonuclease H-like"/>
    <property type="match status" value="1"/>
</dbReference>
<dbReference type="Pfam" id="PF05699">
    <property type="entry name" value="Dimer_Tnp_hAT"/>
    <property type="match status" value="1"/>
</dbReference>
<dbReference type="PANTHER" id="PTHR46289">
    <property type="entry name" value="52 KDA REPRESSOR OF THE INHIBITOR OF THE PROTEIN KINASE-LIKE PROTEIN-RELATED"/>
    <property type="match status" value="1"/>
</dbReference>
<protein>
    <submittedName>
        <fullName evidence="2">Zinc finger MYM-type protein 1-like</fullName>
    </submittedName>
</protein>